<protein>
    <submittedName>
        <fullName evidence="1">Uncharacterized protein</fullName>
    </submittedName>
</protein>
<dbReference type="InParanoid" id="E2AWR3"/>
<reference evidence="1 2" key="1">
    <citation type="journal article" date="2010" name="Science">
        <title>Genomic comparison of the ants Camponotus floridanus and Harpegnathos saltator.</title>
        <authorList>
            <person name="Bonasio R."/>
            <person name="Zhang G."/>
            <person name="Ye C."/>
            <person name="Mutti N.S."/>
            <person name="Fang X."/>
            <person name="Qin N."/>
            <person name="Donahue G."/>
            <person name="Yang P."/>
            <person name="Li Q."/>
            <person name="Li C."/>
            <person name="Zhang P."/>
            <person name="Huang Z."/>
            <person name="Berger S.L."/>
            <person name="Reinberg D."/>
            <person name="Wang J."/>
            <person name="Liebig J."/>
        </authorList>
    </citation>
    <scope>NUCLEOTIDE SEQUENCE [LARGE SCALE GENOMIC DNA]</scope>
    <source>
        <strain evidence="2">C129</strain>
    </source>
</reference>
<evidence type="ECO:0000313" key="2">
    <source>
        <dbReference type="Proteomes" id="UP000000311"/>
    </source>
</evidence>
<sequence length="159" mass="18410">KMKQYLRKAERPLQQIHNRLTELEYCVPFEKKHRKIGAHRTHNMGPILPGINGCQYSIFSREDFTLSIYNPNNCCSLNDGSIVIIENIVTNAANDLFIIGRKFINLSDLYTDPCNSSFLGIYKSTAKCENLLAWPLTFVKTKYVKFNFYDTFILLPLLH</sequence>
<accession>E2AWR3</accession>
<proteinExistence type="predicted"/>
<name>E2AWR3_CAMFO</name>
<keyword evidence="2" id="KW-1185">Reference proteome</keyword>
<gene>
    <name evidence="1" type="ORF">EAG_00312</name>
</gene>
<dbReference type="EMBL" id="GL443408">
    <property type="protein sequence ID" value="EFN62126.1"/>
    <property type="molecule type" value="Genomic_DNA"/>
</dbReference>
<evidence type="ECO:0000313" key="1">
    <source>
        <dbReference type="EMBL" id="EFN62126.1"/>
    </source>
</evidence>
<dbReference type="OMA" id="LTELEYC"/>
<feature type="non-terminal residue" evidence="1">
    <location>
        <position position="159"/>
    </location>
</feature>
<dbReference type="AlphaFoldDB" id="E2AWR3"/>
<feature type="non-terminal residue" evidence="1">
    <location>
        <position position="1"/>
    </location>
</feature>
<organism evidence="2">
    <name type="scientific">Camponotus floridanus</name>
    <name type="common">Florida carpenter ant</name>
    <dbReference type="NCBI Taxonomy" id="104421"/>
    <lineage>
        <taxon>Eukaryota</taxon>
        <taxon>Metazoa</taxon>
        <taxon>Ecdysozoa</taxon>
        <taxon>Arthropoda</taxon>
        <taxon>Hexapoda</taxon>
        <taxon>Insecta</taxon>
        <taxon>Pterygota</taxon>
        <taxon>Neoptera</taxon>
        <taxon>Endopterygota</taxon>
        <taxon>Hymenoptera</taxon>
        <taxon>Apocrita</taxon>
        <taxon>Aculeata</taxon>
        <taxon>Formicoidea</taxon>
        <taxon>Formicidae</taxon>
        <taxon>Formicinae</taxon>
        <taxon>Camponotus</taxon>
    </lineage>
</organism>
<dbReference type="Proteomes" id="UP000000311">
    <property type="component" value="Unassembled WGS sequence"/>
</dbReference>